<evidence type="ECO:0000256" key="7">
    <source>
        <dbReference type="ARBA" id="ARBA00022824"/>
    </source>
</evidence>
<dbReference type="Proteomes" id="UP000246464">
    <property type="component" value="Chromosome 11"/>
</dbReference>
<organism evidence="16 17">
    <name type="scientific">Scophthalmus maximus</name>
    <name type="common">Turbot</name>
    <name type="synonym">Psetta maxima</name>
    <dbReference type="NCBI Taxonomy" id="52904"/>
    <lineage>
        <taxon>Eukaryota</taxon>
        <taxon>Metazoa</taxon>
        <taxon>Chordata</taxon>
        <taxon>Craniata</taxon>
        <taxon>Vertebrata</taxon>
        <taxon>Euteleostomi</taxon>
        <taxon>Actinopterygii</taxon>
        <taxon>Neopterygii</taxon>
        <taxon>Teleostei</taxon>
        <taxon>Neoteleostei</taxon>
        <taxon>Acanthomorphata</taxon>
        <taxon>Carangaria</taxon>
        <taxon>Pleuronectiformes</taxon>
        <taxon>Pleuronectoidei</taxon>
        <taxon>Scophthalmidae</taxon>
        <taxon>Scophthalmus</taxon>
    </lineage>
</organism>
<keyword evidence="5" id="KW-0255">Endonuclease</keyword>
<keyword evidence="14" id="KW-1133">Transmembrane helix</keyword>
<dbReference type="InterPro" id="IPR016202">
    <property type="entry name" value="DNase_I"/>
</dbReference>
<name>A0A2U9C1N7_SCOMX</name>
<evidence type="ECO:0000313" key="17">
    <source>
        <dbReference type="Proteomes" id="UP000246464"/>
    </source>
</evidence>
<dbReference type="PANTHER" id="PTHR11371:SF28">
    <property type="entry name" value="DEOXYRIBONUCLEASE-1-LIKE 1"/>
    <property type="match status" value="1"/>
</dbReference>
<proteinExistence type="inferred from homology"/>
<evidence type="ECO:0000256" key="13">
    <source>
        <dbReference type="PIRSR" id="PIRSR000988-2"/>
    </source>
</evidence>
<keyword evidence="4" id="KW-0732">Signal</keyword>
<dbReference type="PRINTS" id="PR00130">
    <property type="entry name" value="DNASEI"/>
</dbReference>
<evidence type="ECO:0000259" key="15">
    <source>
        <dbReference type="Pfam" id="PF03372"/>
    </source>
</evidence>
<evidence type="ECO:0000256" key="6">
    <source>
        <dbReference type="ARBA" id="ARBA00022801"/>
    </source>
</evidence>
<dbReference type="GO" id="GO:0006308">
    <property type="term" value="P:DNA catabolic process"/>
    <property type="evidence" value="ECO:0007669"/>
    <property type="project" value="InterPro"/>
</dbReference>
<dbReference type="InterPro" id="IPR005135">
    <property type="entry name" value="Endo/exonuclease/phosphatase"/>
</dbReference>
<dbReference type="CDD" id="cd10282">
    <property type="entry name" value="DNase1"/>
    <property type="match status" value="1"/>
</dbReference>
<comment type="similarity">
    <text evidence="2">Belongs to the DNase I family.</text>
</comment>
<evidence type="ECO:0000256" key="4">
    <source>
        <dbReference type="ARBA" id="ARBA00022729"/>
    </source>
</evidence>
<evidence type="ECO:0000313" key="16">
    <source>
        <dbReference type="EMBL" id="AWP09973.1"/>
    </source>
</evidence>
<evidence type="ECO:0000256" key="11">
    <source>
        <dbReference type="ARBA" id="ARBA00042003"/>
    </source>
</evidence>
<feature type="disulfide bond" description="Essential for enzymatic activity" evidence="13">
    <location>
        <begin position="217"/>
        <end position="254"/>
    </location>
</feature>
<evidence type="ECO:0000256" key="5">
    <source>
        <dbReference type="ARBA" id="ARBA00022759"/>
    </source>
</evidence>
<evidence type="ECO:0000256" key="10">
    <source>
        <dbReference type="ARBA" id="ARBA00041152"/>
    </source>
</evidence>
<dbReference type="InterPro" id="IPR036691">
    <property type="entry name" value="Endo/exonu/phosph_ase_sf"/>
</dbReference>
<dbReference type="PANTHER" id="PTHR11371">
    <property type="entry name" value="DEOXYRIBONUCLEASE"/>
    <property type="match status" value="1"/>
</dbReference>
<evidence type="ECO:0000256" key="8">
    <source>
        <dbReference type="ARBA" id="ARBA00023157"/>
    </source>
</evidence>
<reference evidence="16 17" key="1">
    <citation type="submission" date="2017-12" db="EMBL/GenBank/DDBJ databases">
        <title>Integrating genomic resources of turbot (Scophthalmus maximus) in depth evaluation of genetic and physical mapping variation across individuals.</title>
        <authorList>
            <person name="Martinez P."/>
        </authorList>
    </citation>
    <scope>NUCLEOTIDE SEQUENCE [LARGE SCALE GENOMIC DNA]</scope>
</reference>
<evidence type="ECO:0000256" key="2">
    <source>
        <dbReference type="ARBA" id="ARBA00007359"/>
    </source>
</evidence>
<feature type="transmembrane region" description="Helical" evidence="14">
    <location>
        <begin position="309"/>
        <end position="329"/>
    </location>
</feature>
<evidence type="ECO:0000256" key="3">
    <source>
        <dbReference type="ARBA" id="ARBA00022722"/>
    </source>
</evidence>
<evidence type="ECO:0000256" key="9">
    <source>
        <dbReference type="ARBA" id="ARBA00023180"/>
    </source>
</evidence>
<comment type="subcellular location">
    <subcellularLocation>
        <location evidence="1">Endoplasmic reticulum</location>
    </subcellularLocation>
</comment>
<dbReference type="EMBL" id="CP026253">
    <property type="protein sequence ID" value="AWP09973.1"/>
    <property type="molecule type" value="Genomic_DNA"/>
</dbReference>
<dbReference type="GO" id="GO:0005634">
    <property type="term" value="C:nucleus"/>
    <property type="evidence" value="ECO:0007669"/>
    <property type="project" value="TreeGrafter"/>
</dbReference>
<dbReference type="Gene3D" id="3.60.10.10">
    <property type="entry name" value="Endonuclease/exonuclease/phosphatase"/>
    <property type="match status" value="1"/>
</dbReference>
<keyword evidence="14" id="KW-0472">Membrane</keyword>
<accession>A0A2U9C1N7</accession>
<dbReference type="SUPFAM" id="SSF56219">
    <property type="entry name" value="DNase I-like"/>
    <property type="match status" value="1"/>
</dbReference>
<keyword evidence="8 13" id="KW-1015">Disulfide bond</keyword>
<dbReference type="AlphaFoldDB" id="A0A2U9C1N7"/>
<dbReference type="GO" id="GO:0005783">
    <property type="term" value="C:endoplasmic reticulum"/>
    <property type="evidence" value="ECO:0007669"/>
    <property type="project" value="UniProtKB-SubCell"/>
</dbReference>
<keyword evidence="3" id="KW-0540">Nuclease</keyword>
<dbReference type="InterPro" id="IPR018057">
    <property type="entry name" value="Deoxyribonuclease-1_AS"/>
</dbReference>
<keyword evidence="9" id="KW-0325">Glycoprotein</keyword>
<keyword evidence="6" id="KW-0378">Hydrolase</keyword>
<sequence>MESPFSKPSLKRLHVYPSSIMSWHSSHLPILVLVSFLTLLVGRETVSGFRICSYNVHKFDFQKALKYRLVHTLTRIVYRCDICLLQNVVDPDRRAINSLLSSLNRYDGYNYKSVSSKGLGNSPDDMQQYVFIYRTQTVNVTDRYQYESKPRTFVREPFAVQFQSENTAIKKFALVALHTEPTQAVQEIDQLYDVFEKVSKKWNNANVMFLGDFHAGCGYMTRSDKKNIRLFTNSKFSWLIGDKVDTTVNTGTNCPFERIVVHGKAFLKEITPFSAKVYNFGKELKLSRTKVMEVSENYPVEVMLKSPALLLQATPITILLIFSAVVHCLL</sequence>
<dbReference type="GO" id="GO:0004530">
    <property type="term" value="F:deoxyribonuclease I activity"/>
    <property type="evidence" value="ECO:0007669"/>
    <property type="project" value="TreeGrafter"/>
</dbReference>
<feature type="domain" description="Endonuclease/exonuclease/phosphatase" evidence="15">
    <location>
        <begin position="52"/>
        <end position="257"/>
    </location>
</feature>
<keyword evidence="17" id="KW-1185">Reference proteome</keyword>
<dbReference type="PIRSF" id="PIRSF000988">
    <property type="entry name" value="DNase_I_euk"/>
    <property type="match status" value="1"/>
</dbReference>
<evidence type="ECO:0000256" key="14">
    <source>
        <dbReference type="SAM" id="Phobius"/>
    </source>
</evidence>
<gene>
    <name evidence="16" type="ORF">SMAX5B_014464</name>
</gene>
<dbReference type="SMART" id="SM00476">
    <property type="entry name" value="DNaseIc"/>
    <property type="match status" value="1"/>
</dbReference>
<keyword evidence="7" id="KW-0256">Endoplasmic reticulum</keyword>
<dbReference type="GO" id="GO:0003677">
    <property type="term" value="F:DNA binding"/>
    <property type="evidence" value="ECO:0007669"/>
    <property type="project" value="TreeGrafter"/>
</dbReference>
<dbReference type="PROSITE" id="PS00919">
    <property type="entry name" value="DNASE_I_1"/>
    <property type="match status" value="1"/>
</dbReference>
<dbReference type="Pfam" id="PF03372">
    <property type="entry name" value="Exo_endo_phos"/>
    <property type="match status" value="1"/>
</dbReference>
<protein>
    <recommendedName>
        <fullName evidence="10">Deoxyribonuclease-1-like 1</fullName>
    </recommendedName>
    <alternativeName>
        <fullName evidence="12">DNase X</fullName>
    </alternativeName>
    <alternativeName>
        <fullName evidence="11">Deoxyribonuclease I-like 1</fullName>
    </alternativeName>
</protein>
<keyword evidence="14" id="KW-0812">Transmembrane</keyword>
<evidence type="ECO:0000256" key="1">
    <source>
        <dbReference type="ARBA" id="ARBA00004240"/>
    </source>
</evidence>
<evidence type="ECO:0000256" key="12">
    <source>
        <dbReference type="ARBA" id="ARBA00043073"/>
    </source>
</evidence>